<organism evidence="1 2">
    <name type="scientific">Hyalomma asiaticum</name>
    <name type="common">Tick</name>
    <dbReference type="NCBI Taxonomy" id="266040"/>
    <lineage>
        <taxon>Eukaryota</taxon>
        <taxon>Metazoa</taxon>
        <taxon>Ecdysozoa</taxon>
        <taxon>Arthropoda</taxon>
        <taxon>Chelicerata</taxon>
        <taxon>Arachnida</taxon>
        <taxon>Acari</taxon>
        <taxon>Parasitiformes</taxon>
        <taxon>Ixodida</taxon>
        <taxon>Ixodoidea</taxon>
        <taxon>Ixodidae</taxon>
        <taxon>Hyalomminae</taxon>
        <taxon>Hyalomma</taxon>
    </lineage>
</organism>
<proteinExistence type="predicted"/>
<evidence type="ECO:0000313" key="2">
    <source>
        <dbReference type="Proteomes" id="UP000821845"/>
    </source>
</evidence>
<comment type="caution">
    <text evidence="1">The sequence shown here is derived from an EMBL/GenBank/DDBJ whole genome shotgun (WGS) entry which is preliminary data.</text>
</comment>
<reference evidence="1" key="1">
    <citation type="submission" date="2020-05" db="EMBL/GenBank/DDBJ databases">
        <title>Large-scale comparative analyses of tick genomes elucidate their genetic diversity and vector capacities.</title>
        <authorList>
            <person name="Jia N."/>
            <person name="Wang J."/>
            <person name="Shi W."/>
            <person name="Du L."/>
            <person name="Sun Y."/>
            <person name="Zhan W."/>
            <person name="Jiang J."/>
            <person name="Wang Q."/>
            <person name="Zhang B."/>
            <person name="Ji P."/>
            <person name="Sakyi L.B."/>
            <person name="Cui X."/>
            <person name="Yuan T."/>
            <person name="Jiang B."/>
            <person name="Yang W."/>
            <person name="Lam T.T.-Y."/>
            <person name="Chang Q."/>
            <person name="Ding S."/>
            <person name="Wang X."/>
            <person name="Zhu J."/>
            <person name="Ruan X."/>
            <person name="Zhao L."/>
            <person name="Wei J."/>
            <person name="Que T."/>
            <person name="Du C."/>
            <person name="Cheng J."/>
            <person name="Dai P."/>
            <person name="Han X."/>
            <person name="Huang E."/>
            <person name="Gao Y."/>
            <person name="Liu J."/>
            <person name="Shao H."/>
            <person name="Ye R."/>
            <person name="Li L."/>
            <person name="Wei W."/>
            <person name="Wang X."/>
            <person name="Wang C."/>
            <person name="Yang T."/>
            <person name="Huo Q."/>
            <person name="Li W."/>
            <person name="Guo W."/>
            <person name="Chen H."/>
            <person name="Zhou L."/>
            <person name="Ni X."/>
            <person name="Tian J."/>
            <person name="Zhou Y."/>
            <person name="Sheng Y."/>
            <person name="Liu T."/>
            <person name="Pan Y."/>
            <person name="Xia L."/>
            <person name="Li J."/>
            <person name="Zhao F."/>
            <person name="Cao W."/>
        </authorList>
    </citation>
    <scope>NUCLEOTIDE SEQUENCE</scope>
    <source>
        <strain evidence="1">Hyas-2018</strain>
    </source>
</reference>
<name>A0ACB7SVG6_HYAAI</name>
<dbReference type="EMBL" id="CM023482">
    <property type="protein sequence ID" value="KAH6938708.1"/>
    <property type="molecule type" value="Genomic_DNA"/>
</dbReference>
<keyword evidence="2" id="KW-1185">Reference proteome</keyword>
<gene>
    <name evidence="1" type="ORF">HPB50_011929</name>
</gene>
<protein>
    <submittedName>
        <fullName evidence="1">Uncharacterized protein</fullName>
    </submittedName>
</protein>
<sequence length="646" mass="72033">MTTKEQTTVHTAIRPYLNLHSEAHTSEKTTKNANGLEATSRQRELPAEEERSPKEPVANTTISERRVLESYYVAGEQRQPGRPASSPPAMEAPAAVARLPDHRIVQRLAPPRRPPPAPDEQADALTSTVCVALTLVVMFALMVTLQIYLVESSTIQDLLGFNMSFNPDTLFVSNATSQPRPPANASARTPRSKTSVLLPGRKTTSSRHKGRGVGQLAEPPTRGAVRPVESQSKAAAAAEGAPTTTTASPASYTLGPDVMYHRYRSVCMYRARRKTRSRAGYSFGIDVFPYHLCTDAVYCCAGINASDLTIKPGDATTDVFRHGWRKFSQLKSKNAFLRVWVAVGGRDGGEASEEDRGAYSKITRDESLVSLFVANAVDWLEAQSFDGLMLYWKFPEIHEMNALIDLLRIMRASFRRLDHSVGVVVPLDHRMRERFDMRDLVDLMDDYSILVDPTEPVPLTYGKTALKWTQDAVERYAEAFRETQYTVRGHRRSGRFQLCYPLDVASMSYTLFASDAEDNTTDEGVDASGPGQEGHSTRSPGRLAYDELCLRHRWDATQDRPYCRVALYGNQWISHPTPASLEAFVRALMKVTGGTRCLGIWDPFWDDFAGHCGKGRYPLVQTIFDTERALEKASRRKRPTSDSGRD</sequence>
<evidence type="ECO:0000313" key="1">
    <source>
        <dbReference type="EMBL" id="KAH6938708.1"/>
    </source>
</evidence>
<accession>A0ACB7SVG6</accession>
<dbReference type="Proteomes" id="UP000821845">
    <property type="component" value="Chromosome 2"/>
</dbReference>